<accession>A0ABQ3NMU4</accession>
<proteinExistence type="predicted"/>
<name>A0ABQ3NMU4_STRVG</name>
<protein>
    <submittedName>
        <fullName evidence="1">Uncharacterized protein</fullName>
    </submittedName>
</protein>
<gene>
    <name evidence="1" type="ORF">Scinn_35530</name>
</gene>
<reference evidence="2" key="1">
    <citation type="submission" date="2020-09" db="EMBL/GenBank/DDBJ databases">
        <title>Whole genome shotgun sequence of Streptomyces cinnamonensis NBRC 15873.</title>
        <authorList>
            <person name="Komaki H."/>
            <person name="Tamura T."/>
        </authorList>
    </citation>
    <scope>NUCLEOTIDE SEQUENCE [LARGE SCALE GENOMIC DNA]</scope>
    <source>
        <strain evidence="2">NBRC 15873</strain>
    </source>
</reference>
<dbReference type="Proteomes" id="UP000660554">
    <property type="component" value="Unassembled WGS sequence"/>
</dbReference>
<sequence length="63" mass="7046">MRVRVQVEAEAEQFHAQLVPVDLWAPVSRLKSLVQRWVEGDQVVGEPGLRSWAAWVGVHAAVT</sequence>
<evidence type="ECO:0000313" key="1">
    <source>
        <dbReference type="EMBL" id="GHI14090.1"/>
    </source>
</evidence>
<keyword evidence="2" id="KW-1185">Reference proteome</keyword>
<organism evidence="1 2">
    <name type="scientific">Streptomyces virginiae</name>
    <name type="common">Streptomyces cinnamonensis</name>
    <dbReference type="NCBI Taxonomy" id="1961"/>
    <lineage>
        <taxon>Bacteria</taxon>
        <taxon>Bacillati</taxon>
        <taxon>Actinomycetota</taxon>
        <taxon>Actinomycetes</taxon>
        <taxon>Kitasatosporales</taxon>
        <taxon>Streptomycetaceae</taxon>
        <taxon>Streptomyces</taxon>
    </lineage>
</organism>
<evidence type="ECO:0000313" key="2">
    <source>
        <dbReference type="Proteomes" id="UP000660554"/>
    </source>
</evidence>
<comment type="caution">
    <text evidence="1">The sequence shown here is derived from an EMBL/GenBank/DDBJ whole genome shotgun (WGS) entry which is preliminary data.</text>
</comment>
<dbReference type="EMBL" id="BNDV01000008">
    <property type="protein sequence ID" value="GHI14090.1"/>
    <property type="molecule type" value="Genomic_DNA"/>
</dbReference>